<accession>A0A2K3JP79</accession>
<comment type="caution">
    <text evidence="1">The sequence shown here is derived from an EMBL/GenBank/DDBJ whole genome shotgun (WGS) entry which is preliminary data.</text>
</comment>
<name>A0A2K3JP79_TRIPR</name>
<dbReference type="EMBL" id="ASHM01073058">
    <property type="protein sequence ID" value="PNX55851.1"/>
    <property type="molecule type" value="Genomic_DNA"/>
</dbReference>
<dbReference type="AlphaFoldDB" id="A0A2K3JP79"/>
<evidence type="ECO:0000313" key="2">
    <source>
        <dbReference type="Proteomes" id="UP000236291"/>
    </source>
</evidence>
<feature type="non-terminal residue" evidence="1">
    <location>
        <position position="1"/>
    </location>
</feature>
<reference evidence="1 2" key="2">
    <citation type="journal article" date="2017" name="Front. Plant Sci.">
        <title>Gene Classification and Mining of Molecular Markers Useful in Red Clover (Trifolium pratense) Breeding.</title>
        <authorList>
            <person name="Istvanek J."/>
            <person name="Dluhosova J."/>
            <person name="Dluhos P."/>
            <person name="Patkova L."/>
            <person name="Nedelnik J."/>
            <person name="Repkova J."/>
        </authorList>
    </citation>
    <scope>NUCLEOTIDE SEQUENCE [LARGE SCALE GENOMIC DNA]</scope>
    <source>
        <strain evidence="2">cv. Tatra</strain>
        <tissue evidence="1">Young leaves</tissue>
    </source>
</reference>
<sequence>RAKIEAFESEKYCSSYDGIEKSLIDDTFAAASSLGGLNRVKSLMSGKGDLKLSLF</sequence>
<proteinExistence type="predicted"/>
<protein>
    <submittedName>
        <fullName evidence="1">Uncharacterized protein</fullName>
    </submittedName>
</protein>
<dbReference type="Proteomes" id="UP000236291">
    <property type="component" value="Unassembled WGS sequence"/>
</dbReference>
<evidence type="ECO:0000313" key="1">
    <source>
        <dbReference type="EMBL" id="PNX55851.1"/>
    </source>
</evidence>
<gene>
    <name evidence="1" type="ORF">L195_g049483</name>
</gene>
<reference evidence="1 2" key="1">
    <citation type="journal article" date="2014" name="Am. J. Bot.">
        <title>Genome assembly and annotation for red clover (Trifolium pratense; Fabaceae).</title>
        <authorList>
            <person name="Istvanek J."/>
            <person name="Jaros M."/>
            <person name="Krenek A."/>
            <person name="Repkova J."/>
        </authorList>
    </citation>
    <scope>NUCLEOTIDE SEQUENCE [LARGE SCALE GENOMIC DNA]</scope>
    <source>
        <strain evidence="2">cv. Tatra</strain>
        <tissue evidence="1">Young leaves</tissue>
    </source>
</reference>
<organism evidence="1 2">
    <name type="scientific">Trifolium pratense</name>
    <name type="common">Red clover</name>
    <dbReference type="NCBI Taxonomy" id="57577"/>
    <lineage>
        <taxon>Eukaryota</taxon>
        <taxon>Viridiplantae</taxon>
        <taxon>Streptophyta</taxon>
        <taxon>Embryophyta</taxon>
        <taxon>Tracheophyta</taxon>
        <taxon>Spermatophyta</taxon>
        <taxon>Magnoliopsida</taxon>
        <taxon>eudicotyledons</taxon>
        <taxon>Gunneridae</taxon>
        <taxon>Pentapetalae</taxon>
        <taxon>rosids</taxon>
        <taxon>fabids</taxon>
        <taxon>Fabales</taxon>
        <taxon>Fabaceae</taxon>
        <taxon>Papilionoideae</taxon>
        <taxon>50 kb inversion clade</taxon>
        <taxon>NPAAA clade</taxon>
        <taxon>Hologalegina</taxon>
        <taxon>IRL clade</taxon>
        <taxon>Trifolieae</taxon>
        <taxon>Trifolium</taxon>
    </lineage>
</organism>